<evidence type="ECO:0000313" key="6">
    <source>
        <dbReference type="EMBL" id="KAA2261859.1"/>
    </source>
</evidence>
<keyword evidence="2" id="KW-0547">Nucleotide-binding</keyword>
<evidence type="ECO:0000313" key="7">
    <source>
        <dbReference type="Proteomes" id="UP000323454"/>
    </source>
</evidence>
<sequence>MAVRVYLHRLRREIAASLVSLDGLDALVLTGGVLEHLPGLRAELLHGLTHLGIAVDTPRNLGSGDRVISPPGAGATVVVLTAREDLVIARDVDLLLQRQPVGSNA</sequence>
<reference evidence="6 7" key="2">
    <citation type="submission" date="2019-09" db="EMBL/GenBank/DDBJ databases">
        <authorList>
            <person name="Jin C."/>
        </authorList>
    </citation>
    <scope>NUCLEOTIDE SEQUENCE [LARGE SCALE GENOMIC DNA]</scope>
    <source>
        <strain evidence="6 7">AN110305</strain>
    </source>
</reference>
<dbReference type="Pfam" id="PF00871">
    <property type="entry name" value="Acetate_kinase"/>
    <property type="match status" value="1"/>
</dbReference>
<dbReference type="PANTHER" id="PTHR21060:SF15">
    <property type="entry name" value="ACETATE KINASE-RELATED"/>
    <property type="match status" value="1"/>
</dbReference>
<evidence type="ECO:0000256" key="5">
    <source>
        <dbReference type="RuleBase" id="RU003835"/>
    </source>
</evidence>
<dbReference type="PANTHER" id="PTHR21060">
    <property type="entry name" value="ACETATE KINASE"/>
    <property type="match status" value="1"/>
</dbReference>
<dbReference type="PRINTS" id="PR00471">
    <property type="entry name" value="ACETATEKNASE"/>
</dbReference>
<reference evidence="6 7" key="1">
    <citation type="submission" date="2019-09" db="EMBL/GenBank/DDBJ databases">
        <title>Goodfellowia gen. nov., a new genus of the Pseudonocardineae related to Actinoalloteichus, containing Goodfellowia coeruleoviolacea gen. nov., comb. nov. gen. nov., comb. nov.</title>
        <authorList>
            <person name="Labeda D."/>
        </authorList>
    </citation>
    <scope>NUCLEOTIDE SEQUENCE [LARGE SCALE GENOMIC DNA]</scope>
    <source>
        <strain evidence="6 7">AN110305</strain>
    </source>
</reference>
<keyword evidence="1 5" id="KW-0808">Transferase</keyword>
<dbReference type="InterPro" id="IPR043129">
    <property type="entry name" value="ATPase_NBD"/>
</dbReference>
<evidence type="ECO:0000256" key="1">
    <source>
        <dbReference type="ARBA" id="ARBA00022679"/>
    </source>
</evidence>
<comment type="similarity">
    <text evidence="5">Belongs to the acetokinase family.</text>
</comment>
<name>A0A5B2XFL3_9PSEU</name>
<dbReference type="Gene3D" id="3.30.420.40">
    <property type="match status" value="1"/>
</dbReference>
<dbReference type="SUPFAM" id="SSF53067">
    <property type="entry name" value="Actin-like ATPase domain"/>
    <property type="match status" value="1"/>
</dbReference>
<dbReference type="GO" id="GO:0006083">
    <property type="term" value="P:acetate metabolic process"/>
    <property type="evidence" value="ECO:0007669"/>
    <property type="project" value="TreeGrafter"/>
</dbReference>
<dbReference type="GO" id="GO:0008776">
    <property type="term" value="F:acetate kinase activity"/>
    <property type="evidence" value="ECO:0007669"/>
    <property type="project" value="TreeGrafter"/>
</dbReference>
<evidence type="ECO:0008006" key="8">
    <source>
        <dbReference type="Google" id="ProtNLM"/>
    </source>
</evidence>
<organism evidence="6 7">
    <name type="scientific">Solihabitans fulvus</name>
    <dbReference type="NCBI Taxonomy" id="1892852"/>
    <lineage>
        <taxon>Bacteria</taxon>
        <taxon>Bacillati</taxon>
        <taxon>Actinomycetota</taxon>
        <taxon>Actinomycetes</taxon>
        <taxon>Pseudonocardiales</taxon>
        <taxon>Pseudonocardiaceae</taxon>
        <taxon>Solihabitans</taxon>
    </lineage>
</organism>
<proteinExistence type="inferred from homology"/>
<dbReference type="GO" id="GO:0005524">
    <property type="term" value="F:ATP binding"/>
    <property type="evidence" value="ECO:0007669"/>
    <property type="project" value="UniProtKB-KW"/>
</dbReference>
<dbReference type="InterPro" id="IPR000890">
    <property type="entry name" value="Aliphatic_acid_kin_short-chain"/>
</dbReference>
<accession>A0A5B2XFL3</accession>
<gene>
    <name evidence="6" type="ORF">F0L68_15160</name>
</gene>
<keyword evidence="7" id="KW-1185">Reference proteome</keyword>
<dbReference type="OrthoDB" id="9802453at2"/>
<keyword evidence="3 5" id="KW-0418">Kinase</keyword>
<dbReference type="Proteomes" id="UP000323454">
    <property type="component" value="Unassembled WGS sequence"/>
</dbReference>
<dbReference type="EMBL" id="VUOB01000024">
    <property type="protein sequence ID" value="KAA2261859.1"/>
    <property type="molecule type" value="Genomic_DNA"/>
</dbReference>
<evidence type="ECO:0000256" key="4">
    <source>
        <dbReference type="ARBA" id="ARBA00022840"/>
    </source>
</evidence>
<keyword evidence="4" id="KW-0067">ATP-binding</keyword>
<comment type="caution">
    <text evidence="6">The sequence shown here is derived from an EMBL/GenBank/DDBJ whole genome shotgun (WGS) entry which is preliminary data.</text>
</comment>
<evidence type="ECO:0000256" key="2">
    <source>
        <dbReference type="ARBA" id="ARBA00022741"/>
    </source>
</evidence>
<evidence type="ECO:0000256" key="3">
    <source>
        <dbReference type="ARBA" id="ARBA00022777"/>
    </source>
</evidence>
<protein>
    <recommendedName>
        <fullName evidence="8">Acetate kinase</fullName>
    </recommendedName>
</protein>
<dbReference type="AlphaFoldDB" id="A0A5B2XFL3"/>